<dbReference type="SUPFAM" id="SSF53448">
    <property type="entry name" value="Nucleotide-diphospho-sugar transferases"/>
    <property type="match status" value="1"/>
</dbReference>
<keyword evidence="1" id="KW-0808">Transferase</keyword>
<dbReference type="InterPro" id="IPR050587">
    <property type="entry name" value="GNT1/Glycosyltrans_8"/>
</dbReference>
<sequence>MAEYSTARKLNDNELYPQRVAYVTVLHSSEAYVCGAIALAQSIIQSNSTSDLVLLHDSKLTPRSVNGLRDAGWKTKKIQPIRSPFARKRLLQ</sequence>
<protein>
    <submittedName>
        <fullName evidence="3">Uncharacterized protein</fullName>
    </submittedName>
</protein>
<keyword evidence="4" id="KW-1185">Reference proteome</keyword>
<reference evidence="3" key="1">
    <citation type="submission" date="2022-10" db="EMBL/GenBank/DDBJ databases">
        <authorList>
            <person name="Hyden B.L."/>
            <person name="Feng K."/>
            <person name="Yates T."/>
            <person name="Jawdy S."/>
            <person name="Smart L.B."/>
            <person name="Muchero W."/>
        </authorList>
    </citation>
    <scope>NUCLEOTIDE SEQUENCE</scope>
    <source>
        <tissue evidence="3">Shoot tip</tissue>
    </source>
</reference>
<name>A0ABQ9CCU6_9ROSI</name>
<accession>A0ABQ9CCU6</accession>
<dbReference type="EMBL" id="JAPFFI010000003">
    <property type="protein sequence ID" value="KAJ6397567.1"/>
    <property type="molecule type" value="Genomic_DNA"/>
</dbReference>
<dbReference type="Gene3D" id="3.90.550.10">
    <property type="entry name" value="Spore Coat Polysaccharide Biosynthesis Protein SpsA, Chain A"/>
    <property type="match status" value="1"/>
</dbReference>
<evidence type="ECO:0000313" key="4">
    <source>
        <dbReference type="Proteomes" id="UP001141253"/>
    </source>
</evidence>
<dbReference type="PANTHER" id="PTHR11183">
    <property type="entry name" value="GLYCOGENIN SUBFAMILY MEMBER"/>
    <property type="match status" value="1"/>
</dbReference>
<proteinExistence type="predicted"/>
<evidence type="ECO:0000256" key="2">
    <source>
        <dbReference type="ARBA" id="ARBA00023211"/>
    </source>
</evidence>
<dbReference type="InterPro" id="IPR029044">
    <property type="entry name" value="Nucleotide-diphossugar_trans"/>
</dbReference>
<keyword evidence="1" id="KW-0328">Glycosyltransferase</keyword>
<keyword evidence="2" id="KW-0464">Manganese</keyword>
<comment type="caution">
    <text evidence="3">The sequence shown here is derived from an EMBL/GenBank/DDBJ whole genome shotgun (WGS) entry which is preliminary data.</text>
</comment>
<evidence type="ECO:0000256" key="1">
    <source>
        <dbReference type="ARBA" id="ARBA00022676"/>
    </source>
</evidence>
<organism evidence="3 4">
    <name type="scientific">Salix suchowensis</name>
    <dbReference type="NCBI Taxonomy" id="1278906"/>
    <lineage>
        <taxon>Eukaryota</taxon>
        <taxon>Viridiplantae</taxon>
        <taxon>Streptophyta</taxon>
        <taxon>Embryophyta</taxon>
        <taxon>Tracheophyta</taxon>
        <taxon>Spermatophyta</taxon>
        <taxon>Magnoliopsida</taxon>
        <taxon>eudicotyledons</taxon>
        <taxon>Gunneridae</taxon>
        <taxon>Pentapetalae</taxon>
        <taxon>rosids</taxon>
        <taxon>fabids</taxon>
        <taxon>Malpighiales</taxon>
        <taxon>Salicaceae</taxon>
        <taxon>Saliceae</taxon>
        <taxon>Salix</taxon>
    </lineage>
</organism>
<gene>
    <name evidence="3" type="ORF">OIU77_018558</name>
</gene>
<reference evidence="3" key="2">
    <citation type="journal article" date="2023" name="Int. J. Mol. Sci.">
        <title>De Novo Assembly and Annotation of 11 Diverse Shrub Willow (Salix) Genomes Reveals Novel Gene Organization in Sex-Linked Regions.</title>
        <authorList>
            <person name="Hyden B."/>
            <person name="Feng K."/>
            <person name="Yates T.B."/>
            <person name="Jawdy S."/>
            <person name="Cereghino C."/>
            <person name="Smart L.B."/>
            <person name="Muchero W."/>
        </authorList>
    </citation>
    <scope>NUCLEOTIDE SEQUENCE</scope>
    <source>
        <tissue evidence="3">Shoot tip</tissue>
    </source>
</reference>
<dbReference type="Proteomes" id="UP001141253">
    <property type="component" value="Chromosome 5"/>
</dbReference>
<evidence type="ECO:0000313" key="3">
    <source>
        <dbReference type="EMBL" id="KAJ6397567.1"/>
    </source>
</evidence>